<dbReference type="Pfam" id="PF25863">
    <property type="entry name" value="PglZ_C"/>
    <property type="match status" value="1"/>
</dbReference>
<reference evidence="3 4" key="1">
    <citation type="submission" date="2018-06" db="EMBL/GenBank/DDBJ databases">
        <title>Sphaerisporangium craniellae sp. nov., isolated from a marine sponge in the South China Sea.</title>
        <authorList>
            <person name="Li L."/>
        </authorList>
    </citation>
    <scope>NUCLEOTIDE SEQUENCE [LARGE SCALE GENOMIC DNA]</scope>
    <source>
        <strain evidence="3 4">LHW63015</strain>
    </source>
</reference>
<dbReference type="EMBL" id="QMEY01000003">
    <property type="protein sequence ID" value="RBQ20063.1"/>
    <property type="molecule type" value="Genomic_DNA"/>
</dbReference>
<dbReference type="InterPro" id="IPR058882">
    <property type="entry name" value="PglZ_C"/>
</dbReference>
<sequence length="455" mass="50117">MNDGGQGVVTRLVGPQDVVYKEYLKSAGTVNGQALAGLVEFGARLPHDDQKRLFFSCAWPTARIVEGNRAVGFLMPEVPDEFHDLIQGRPRLVELQFLLFPQKRAWQELRLPDLEGRIQLARRFAELVDFLHGHQYVIGDVSARNLLWSTHEPYKVHILDCDGFRRLGAESVLKQAHSPDWEDPLEPPTGPDLDTDRYKLALLIGRILARNAYVRPGGELPLLPGLPDDLVGRVRSTFARAAGPVGTRPSAREWARVIEGREWIAVSRPPVRPRPGPAISSPPRQRASQPTLPRITGRTPFPTSPPVAERKWIPVSPAGTTARLARPVPQAGITRPGNTVRAPEPVQTPVRGHGLGQKVVESAAYADQRVSILAKITDQQMVLLLDGLEQAAGALSVKQAARLISEPEDRTRLLIGEARKLLDVEGISVLVLKDGDKTLDLNIALLVEQFLEDEG</sequence>
<accession>A0A366M2N2</accession>
<evidence type="ECO:0000313" key="4">
    <source>
        <dbReference type="Proteomes" id="UP000253303"/>
    </source>
</evidence>
<feature type="region of interest" description="Disordered" evidence="1">
    <location>
        <begin position="330"/>
        <end position="352"/>
    </location>
</feature>
<evidence type="ECO:0000259" key="2">
    <source>
        <dbReference type="Pfam" id="PF25863"/>
    </source>
</evidence>
<feature type="domain" description="Alkaline phosphatase-like protein PglZ C-terminal" evidence="2">
    <location>
        <begin position="354"/>
        <end position="450"/>
    </location>
</feature>
<dbReference type="Proteomes" id="UP000253303">
    <property type="component" value="Unassembled WGS sequence"/>
</dbReference>
<proteinExistence type="predicted"/>
<evidence type="ECO:0000256" key="1">
    <source>
        <dbReference type="SAM" id="MobiDB-lite"/>
    </source>
</evidence>
<evidence type="ECO:0000313" key="3">
    <source>
        <dbReference type="EMBL" id="RBQ20063.1"/>
    </source>
</evidence>
<protein>
    <recommendedName>
        <fullName evidence="2">Alkaline phosphatase-like protein PglZ C-terminal domain-containing protein</fullName>
    </recommendedName>
</protein>
<organism evidence="3 4">
    <name type="scientific">Spongiactinospora rosea</name>
    <dbReference type="NCBI Taxonomy" id="2248750"/>
    <lineage>
        <taxon>Bacteria</taxon>
        <taxon>Bacillati</taxon>
        <taxon>Actinomycetota</taxon>
        <taxon>Actinomycetes</taxon>
        <taxon>Streptosporangiales</taxon>
        <taxon>Streptosporangiaceae</taxon>
        <taxon>Spongiactinospora</taxon>
    </lineage>
</organism>
<comment type="caution">
    <text evidence="3">The sequence shown here is derived from an EMBL/GenBank/DDBJ whole genome shotgun (WGS) entry which is preliminary data.</text>
</comment>
<name>A0A366M2N2_9ACTN</name>
<feature type="region of interest" description="Disordered" evidence="1">
    <location>
        <begin position="268"/>
        <end position="310"/>
    </location>
</feature>
<keyword evidence="4" id="KW-1185">Reference proteome</keyword>
<feature type="compositionally biased region" description="Polar residues" evidence="1">
    <location>
        <begin position="282"/>
        <end position="291"/>
    </location>
</feature>
<gene>
    <name evidence="3" type="ORF">DP939_09555</name>
</gene>
<dbReference type="AlphaFoldDB" id="A0A366M2N2"/>